<dbReference type="InterPro" id="IPR050738">
    <property type="entry name" value="Sulfatase"/>
</dbReference>
<accession>A0ABP5D0Y9</accession>
<keyword evidence="9" id="KW-1185">Reference proteome</keyword>
<keyword evidence="4" id="KW-0732">Signal</keyword>
<dbReference type="InterPro" id="IPR000917">
    <property type="entry name" value="Sulfatase_N"/>
</dbReference>
<feature type="domain" description="Sulfatase N-terminal" evidence="7">
    <location>
        <begin position="29"/>
        <end position="353"/>
    </location>
</feature>
<gene>
    <name evidence="8" type="ORF">GCM10009838_33550</name>
</gene>
<dbReference type="PANTHER" id="PTHR42693">
    <property type="entry name" value="ARYLSULFATASE FAMILY MEMBER"/>
    <property type="match status" value="1"/>
</dbReference>
<comment type="similarity">
    <text evidence="2">Belongs to the sulfatase family.</text>
</comment>
<evidence type="ECO:0000256" key="1">
    <source>
        <dbReference type="ARBA" id="ARBA00001913"/>
    </source>
</evidence>
<keyword evidence="6" id="KW-0106">Calcium</keyword>
<evidence type="ECO:0000256" key="5">
    <source>
        <dbReference type="ARBA" id="ARBA00022801"/>
    </source>
</evidence>
<comment type="caution">
    <text evidence="8">The sequence shown here is derived from an EMBL/GenBank/DDBJ whole genome shotgun (WGS) entry which is preliminary data.</text>
</comment>
<organism evidence="8 9">
    <name type="scientific">Catenulispora subtropica</name>
    <dbReference type="NCBI Taxonomy" id="450798"/>
    <lineage>
        <taxon>Bacteria</taxon>
        <taxon>Bacillati</taxon>
        <taxon>Actinomycetota</taxon>
        <taxon>Actinomycetes</taxon>
        <taxon>Catenulisporales</taxon>
        <taxon>Catenulisporaceae</taxon>
        <taxon>Catenulispora</taxon>
    </lineage>
</organism>
<sequence length="478" mass="52837">MRRVAGGRATEGTDMAEVPTDERAGAARPNILFFHVDNLGFGEVSCYSGGPFRGAWTRRIDAFAAEGFRLTNYAPEAQCTPTRSALLTGRFSIRSGTHTAPVGAATGWGLVAWEKTLGDVLTDAGYACAVYGKWHVGEGPGRWPTDHGFAEWSGPPRTYDESLWPEDPWYRPGRDPVSRMVTAKAGDTDVTEGEQLTLDVRRDCDLDYLDRAEQFIRAGAEAGTPVFVYFNHSMMHLPVIPREEFAGRSGNGPWADALLELDADFGRLLDLLDDLGVSEDTLVVFAGDNGPEEVLNWRGTPGYWEGSYFAGGEGNLRTPCIARWPGRVQAGAVSDEIMHVTDWYTTMLAAAGVPAPDDRIIDGVNQLPWLTGAAPESAREAYPYWMGPELYGVKWRNFKMIMKNQVHLTDAVTDLATPHLINLVTDPQEREPYDLPWLHTWVMTHINQVLADFQASVRREPLIPAVAPLEFVPRAAER</sequence>
<dbReference type="Pfam" id="PF00884">
    <property type="entry name" value="Sulfatase"/>
    <property type="match status" value="1"/>
</dbReference>
<evidence type="ECO:0000256" key="6">
    <source>
        <dbReference type="ARBA" id="ARBA00022837"/>
    </source>
</evidence>
<evidence type="ECO:0000256" key="2">
    <source>
        <dbReference type="ARBA" id="ARBA00008779"/>
    </source>
</evidence>
<dbReference type="Gene3D" id="3.40.720.10">
    <property type="entry name" value="Alkaline Phosphatase, subunit A"/>
    <property type="match status" value="1"/>
</dbReference>
<evidence type="ECO:0000256" key="4">
    <source>
        <dbReference type="ARBA" id="ARBA00022729"/>
    </source>
</evidence>
<reference evidence="9" key="1">
    <citation type="journal article" date="2019" name="Int. J. Syst. Evol. Microbiol.">
        <title>The Global Catalogue of Microorganisms (GCM) 10K type strain sequencing project: providing services to taxonomists for standard genome sequencing and annotation.</title>
        <authorList>
            <consortium name="The Broad Institute Genomics Platform"/>
            <consortium name="The Broad Institute Genome Sequencing Center for Infectious Disease"/>
            <person name="Wu L."/>
            <person name="Ma J."/>
        </authorList>
    </citation>
    <scope>NUCLEOTIDE SEQUENCE [LARGE SCALE GENOMIC DNA]</scope>
    <source>
        <strain evidence="9">JCM 16013</strain>
    </source>
</reference>
<dbReference type="EMBL" id="BAAAQM010000017">
    <property type="protein sequence ID" value="GAA1971484.1"/>
    <property type="molecule type" value="Genomic_DNA"/>
</dbReference>
<dbReference type="Proteomes" id="UP001499854">
    <property type="component" value="Unassembled WGS sequence"/>
</dbReference>
<evidence type="ECO:0000256" key="3">
    <source>
        <dbReference type="ARBA" id="ARBA00022723"/>
    </source>
</evidence>
<proteinExistence type="inferred from homology"/>
<comment type="cofactor">
    <cofactor evidence="1">
        <name>Ca(2+)</name>
        <dbReference type="ChEBI" id="CHEBI:29108"/>
    </cofactor>
</comment>
<dbReference type="Gene3D" id="3.30.1120.10">
    <property type="match status" value="1"/>
</dbReference>
<evidence type="ECO:0000313" key="8">
    <source>
        <dbReference type="EMBL" id="GAA1971484.1"/>
    </source>
</evidence>
<keyword evidence="5" id="KW-0378">Hydrolase</keyword>
<dbReference type="PANTHER" id="PTHR42693:SF42">
    <property type="entry name" value="ARYLSULFATASE G"/>
    <property type="match status" value="1"/>
</dbReference>
<protein>
    <submittedName>
        <fullName evidence="8">Arylsulfatase</fullName>
    </submittedName>
</protein>
<dbReference type="InterPro" id="IPR017850">
    <property type="entry name" value="Alkaline_phosphatase_core_sf"/>
</dbReference>
<dbReference type="SUPFAM" id="SSF53649">
    <property type="entry name" value="Alkaline phosphatase-like"/>
    <property type="match status" value="1"/>
</dbReference>
<evidence type="ECO:0000313" key="9">
    <source>
        <dbReference type="Proteomes" id="UP001499854"/>
    </source>
</evidence>
<evidence type="ECO:0000259" key="7">
    <source>
        <dbReference type="Pfam" id="PF00884"/>
    </source>
</evidence>
<keyword evidence="3" id="KW-0479">Metal-binding</keyword>
<name>A0ABP5D0Y9_9ACTN</name>